<name>A0AAE3G201_9GAMM</name>
<comment type="caution">
    <text evidence="1">The sequence shown here is derived from an EMBL/GenBank/DDBJ whole genome shotgun (WGS) entry which is preliminary data.</text>
</comment>
<accession>A0AAE3G201</accession>
<keyword evidence="2" id="KW-1185">Reference proteome</keyword>
<evidence type="ECO:0000313" key="1">
    <source>
        <dbReference type="EMBL" id="MCP1674350.1"/>
    </source>
</evidence>
<proteinExistence type="predicted"/>
<dbReference type="Proteomes" id="UP001205843">
    <property type="component" value="Unassembled WGS sequence"/>
</dbReference>
<gene>
    <name evidence="1" type="ORF">J2T57_001452</name>
</gene>
<reference evidence="1" key="1">
    <citation type="submission" date="2022-03" db="EMBL/GenBank/DDBJ databases">
        <title>Genomic Encyclopedia of Type Strains, Phase III (KMG-III): the genomes of soil and plant-associated and newly described type strains.</title>
        <authorList>
            <person name="Whitman W."/>
        </authorList>
    </citation>
    <scope>NUCLEOTIDE SEQUENCE</scope>
    <source>
        <strain evidence="1">ANL 6-2</strain>
    </source>
</reference>
<evidence type="ECO:0000313" key="2">
    <source>
        <dbReference type="Proteomes" id="UP001205843"/>
    </source>
</evidence>
<sequence length="191" mass="19889">MRDQYMSLRYETPGGAWRSAFGEGPSAGVLIGLGAEWQVVIEALDEAAMPCRCALFLPTDAALLGALGRVLCTVHNRIAAGAGIARMTLAIAPPGAHYAAGDQDHPFAALQVEADAQTLRLGALDRDSGEVAAVIAFPRAPMDRLQVMRAISCLIRPLQGLANVGMLPGELVGDGVDARRGSASVDRSALA</sequence>
<protein>
    <submittedName>
        <fullName evidence="1">Uncharacterized protein</fullName>
    </submittedName>
</protein>
<organism evidence="1 2">
    <name type="scientific">Natronocella acetinitrilica</name>
    <dbReference type="NCBI Taxonomy" id="414046"/>
    <lineage>
        <taxon>Bacteria</taxon>
        <taxon>Pseudomonadati</taxon>
        <taxon>Pseudomonadota</taxon>
        <taxon>Gammaproteobacteria</taxon>
        <taxon>Chromatiales</taxon>
        <taxon>Ectothiorhodospiraceae</taxon>
        <taxon>Natronocella</taxon>
    </lineage>
</organism>
<dbReference type="AlphaFoldDB" id="A0AAE3G201"/>
<dbReference type="EMBL" id="JALJXV010000003">
    <property type="protein sequence ID" value="MCP1674350.1"/>
    <property type="molecule type" value="Genomic_DNA"/>
</dbReference>
<dbReference type="RefSeq" id="WP_253476293.1">
    <property type="nucleotide sequence ID" value="NZ_JALJXV010000003.1"/>
</dbReference>